<evidence type="ECO:0000259" key="7">
    <source>
        <dbReference type="Pfam" id="PF00892"/>
    </source>
</evidence>
<proteinExistence type="inferred from homology"/>
<feature type="transmembrane region" description="Helical" evidence="6">
    <location>
        <begin position="307"/>
        <end position="326"/>
    </location>
</feature>
<feature type="transmembrane region" description="Helical" evidence="6">
    <location>
        <begin position="215"/>
        <end position="235"/>
    </location>
</feature>
<feature type="domain" description="EamA" evidence="7">
    <location>
        <begin position="185"/>
        <end position="324"/>
    </location>
</feature>
<evidence type="ECO:0000256" key="4">
    <source>
        <dbReference type="ARBA" id="ARBA00022989"/>
    </source>
</evidence>
<dbReference type="Pfam" id="PF00892">
    <property type="entry name" value="EamA"/>
    <property type="match status" value="2"/>
</dbReference>
<feature type="transmembrane region" description="Helical" evidence="6">
    <location>
        <begin position="143"/>
        <end position="163"/>
    </location>
</feature>
<feature type="domain" description="EamA" evidence="7">
    <location>
        <begin position="19"/>
        <end position="159"/>
    </location>
</feature>
<evidence type="ECO:0000313" key="8">
    <source>
        <dbReference type="Proteomes" id="UP000504607"/>
    </source>
</evidence>
<feature type="transmembrane region" description="Helical" evidence="6">
    <location>
        <begin position="183"/>
        <end position="203"/>
    </location>
</feature>
<dbReference type="GO" id="GO:0016020">
    <property type="term" value="C:membrane"/>
    <property type="evidence" value="ECO:0007669"/>
    <property type="project" value="UniProtKB-SubCell"/>
</dbReference>
<feature type="transmembrane region" description="Helical" evidence="6">
    <location>
        <begin position="46"/>
        <end position="67"/>
    </location>
</feature>
<evidence type="ECO:0000256" key="5">
    <source>
        <dbReference type="ARBA" id="ARBA00023136"/>
    </source>
</evidence>
<dbReference type="Proteomes" id="UP000504607">
    <property type="component" value="Chromosome 12"/>
</dbReference>
<feature type="transmembrane region" description="Helical" evidence="6">
    <location>
        <begin position="15"/>
        <end position="34"/>
    </location>
</feature>
<dbReference type="SUPFAM" id="SSF103481">
    <property type="entry name" value="Multidrug resistance efflux transporter EmrE"/>
    <property type="match status" value="2"/>
</dbReference>
<dbReference type="InParanoid" id="A0A6I9S824"/>
<keyword evidence="4 6" id="KW-1133">Transmembrane helix</keyword>
<keyword evidence="3 6" id="KW-0812">Transmembrane</keyword>
<evidence type="ECO:0000256" key="1">
    <source>
        <dbReference type="ARBA" id="ARBA00004141"/>
    </source>
</evidence>
<dbReference type="OrthoDB" id="642067at2759"/>
<evidence type="ECO:0000256" key="3">
    <source>
        <dbReference type="ARBA" id="ARBA00022692"/>
    </source>
</evidence>
<dbReference type="GO" id="GO:0022857">
    <property type="term" value="F:transmembrane transporter activity"/>
    <property type="evidence" value="ECO:0007669"/>
    <property type="project" value="InterPro"/>
</dbReference>
<evidence type="ECO:0000313" key="9">
    <source>
        <dbReference type="RefSeq" id="XP_010934949.1"/>
    </source>
</evidence>
<keyword evidence="8" id="KW-1185">Reference proteome</keyword>
<dbReference type="AlphaFoldDB" id="A0A6I9S824"/>
<protein>
    <recommendedName>
        <fullName evidence="6">WAT1-related protein</fullName>
    </recommendedName>
</protein>
<feature type="transmembrane region" description="Helical" evidence="6">
    <location>
        <begin position="79"/>
        <end position="103"/>
    </location>
</feature>
<evidence type="ECO:0000256" key="2">
    <source>
        <dbReference type="ARBA" id="ARBA00007635"/>
    </source>
</evidence>
<dbReference type="KEGG" id="egu:105054977"/>
<organism evidence="8 9">
    <name type="scientific">Elaeis guineensis var. tenera</name>
    <name type="common">Oil palm</name>
    <dbReference type="NCBI Taxonomy" id="51953"/>
    <lineage>
        <taxon>Eukaryota</taxon>
        <taxon>Viridiplantae</taxon>
        <taxon>Streptophyta</taxon>
        <taxon>Embryophyta</taxon>
        <taxon>Tracheophyta</taxon>
        <taxon>Spermatophyta</taxon>
        <taxon>Magnoliopsida</taxon>
        <taxon>Liliopsida</taxon>
        <taxon>Arecaceae</taxon>
        <taxon>Arecoideae</taxon>
        <taxon>Cocoseae</taxon>
        <taxon>Elaeidinae</taxon>
        <taxon>Elaeis</taxon>
    </lineage>
</organism>
<dbReference type="RefSeq" id="XP_010934949.1">
    <property type="nucleotide sequence ID" value="XM_010936647.3"/>
</dbReference>
<reference evidence="9" key="1">
    <citation type="submission" date="2025-08" db="UniProtKB">
        <authorList>
            <consortium name="RefSeq"/>
        </authorList>
    </citation>
    <scope>IDENTIFICATION</scope>
</reference>
<comment type="subcellular location">
    <subcellularLocation>
        <location evidence="1 6">Membrane</location>
        <topology evidence="1 6">Multi-pass membrane protein</topology>
    </subcellularLocation>
</comment>
<dbReference type="InterPro" id="IPR037185">
    <property type="entry name" value="EmrE-like"/>
</dbReference>
<comment type="similarity">
    <text evidence="2 6">Belongs to the drug/metabolite transporter (DMT) superfamily. Plant drug/metabolite exporter (P-DME) (TC 2.A.7.4) family.</text>
</comment>
<sequence length="354" mass="37401">MLGGSSARGGFLKEFLIISGLFVVQVLFGVYTVVLNRILGEGLDPLLLIVFGNLSTAIILLPFAVIFEKKKWPTKLSPTSMVQFVVLALGGVTMYQGLLFLGIKKTSPAIASAMPNLAPGFIFIIAACVRFEKFDIRCKYSGIKILGTLVCLSGAIVMSCLQSPSTSPMLTSNKLSLLGNKEWMLGCFYLLSAVVILSCNTVLQAATMVSFPAPLTLCVITATMGSILTAMLQFIVEGKIDAGSSTINVASIIAFVIGGAVVIGACIAFQTWCVNRKGPVLVAIFSPIQTVCSAILSAVLLRQVISLGSLAGIVLMFSGLYMVLWAKNNEGLSLVDAGDDSTQPPGDIEKPLLS</sequence>
<feature type="transmembrane region" description="Helical" evidence="6">
    <location>
        <begin position="247"/>
        <end position="268"/>
    </location>
</feature>
<dbReference type="GeneID" id="105054977"/>
<dbReference type="InterPro" id="IPR030184">
    <property type="entry name" value="WAT1-related"/>
</dbReference>
<accession>A0A6I9S824</accession>
<gene>
    <name evidence="9" type="primary">LOC105054977</name>
</gene>
<keyword evidence="5 6" id="KW-0472">Membrane</keyword>
<dbReference type="PANTHER" id="PTHR31218">
    <property type="entry name" value="WAT1-RELATED PROTEIN"/>
    <property type="match status" value="1"/>
</dbReference>
<feature type="transmembrane region" description="Helical" evidence="6">
    <location>
        <begin position="280"/>
        <end position="301"/>
    </location>
</feature>
<name>A0A6I9S824_ELAGV</name>
<dbReference type="InterPro" id="IPR000620">
    <property type="entry name" value="EamA_dom"/>
</dbReference>
<evidence type="ECO:0000256" key="6">
    <source>
        <dbReference type="RuleBase" id="RU363077"/>
    </source>
</evidence>